<feature type="binding site" evidence="9">
    <location>
        <position position="11"/>
    </location>
    <ligand>
        <name>NADPH</name>
        <dbReference type="ChEBI" id="CHEBI:57783"/>
    </ligand>
</feature>
<dbReference type="SUPFAM" id="SSF69055">
    <property type="entry name" value="1-deoxy-D-xylulose-5-phosphate reductoisomerase, C-terminal domain"/>
    <property type="match status" value="1"/>
</dbReference>
<feature type="domain" description="DXP reductoisomerase C-terminal" evidence="12">
    <location>
        <begin position="258"/>
        <end position="375"/>
    </location>
</feature>
<dbReference type="EC" id="1.1.1.267" evidence="9"/>
<dbReference type="NCBIfam" id="TIGR00243">
    <property type="entry name" value="Dxr"/>
    <property type="match status" value="1"/>
</dbReference>
<dbReference type="PANTHER" id="PTHR30525:SF0">
    <property type="entry name" value="1-DEOXY-D-XYLULOSE 5-PHOSPHATE REDUCTOISOMERASE, CHLOROPLASTIC"/>
    <property type="match status" value="1"/>
</dbReference>
<dbReference type="GO" id="GO:0051484">
    <property type="term" value="P:isopentenyl diphosphate biosynthetic process, methylerythritol 4-phosphate pathway involved in terpenoid biosynthetic process"/>
    <property type="evidence" value="ECO:0007669"/>
    <property type="project" value="UniProtKB-ARBA"/>
</dbReference>
<evidence type="ECO:0000256" key="4">
    <source>
        <dbReference type="ARBA" id="ARBA00022857"/>
    </source>
</evidence>
<dbReference type="NCBIfam" id="NF009114">
    <property type="entry name" value="PRK12464.1"/>
    <property type="match status" value="1"/>
</dbReference>
<feature type="binding site" evidence="9">
    <location>
        <position position="10"/>
    </location>
    <ligand>
        <name>NADPH</name>
        <dbReference type="ChEBI" id="CHEBI:57783"/>
    </ligand>
</feature>
<dbReference type="InterPro" id="IPR013512">
    <property type="entry name" value="DXP_reductoisomerase_N"/>
</dbReference>
<evidence type="ECO:0000313" key="13">
    <source>
        <dbReference type="EMBL" id="SDL72983.1"/>
    </source>
</evidence>
<evidence type="ECO:0000256" key="6">
    <source>
        <dbReference type="ARBA" id="ARBA00023211"/>
    </source>
</evidence>
<gene>
    <name evidence="9" type="primary">dxr</name>
    <name evidence="13" type="ORF">SAMN04488502_101674</name>
</gene>
<feature type="binding site" evidence="9">
    <location>
        <position position="121"/>
    </location>
    <ligand>
        <name>NADPH</name>
        <dbReference type="ChEBI" id="CHEBI:57783"/>
    </ligand>
</feature>
<dbReference type="FunFam" id="3.40.50.720:FF:000045">
    <property type="entry name" value="1-deoxy-D-xylulose 5-phosphate reductoisomerase"/>
    <property type="match status" value="1"/>
</dbReference>
<feature type="binding site" evidence="9">
    <location>
        <position position="12"/>
    </location>
    <ligand>
        <name>NADPH</name>
        <dbReference type="ChEBI" id="CHEBI:57783"/>
    </ligand>
</feature>
<comment type="cofactor">
    <cofactor evidence="9">
        <name>Mg(2+)</name>
        <dbReference type="ChEBI" id="CHEBI:18420"/>
    </cofactor>
    <cofactor evidence="9">
        <name>Mn(2+)</name>
        <dbReference type="ChEBI" id="CHEBI:29035"/>
    </cofactor>
</comment>
<feature type="binding site" evidence="9">
    <location>
        <position position="214"/>
    </location>
    <ligand>
        <name>1-deoxy-D-xylulose 5-phosphate</name>
        <dbReference type="ChEBI" id="CHEBI:57792"/>
    </ligand>
</feature>
<feature type="binding site" evidence="9">
    <location>
        <position position="147"/>
    </location>
    <ligand>
        <name>Mn(2+)</name>
        <dbReference type="ChEBI" id="CHEBI:29035"/>
    </ligand>
</feature>
<keyword evidence="5 9" id="KW-0560">Oxidoreductase</keyword>
<sequence>MQNIAILGSTGSVGTQTLEVIAANRDRFSVSALAAYHNDRLLEEQINRFQPDLAVLVDKAAATRLIRRYRGATNILTGEEGLMEAAIVPKVQTVVTSLVGFAGLAPTLGAIQAGKNIALANKETLVAAGELVTAAAKARGVKILPVDSEHSALFQCLQGERSESVERLILTASGGPFRGMGREQLKAVTVAECLRHPNWSMGQKITIDSATLANKGLEVIEARWLYNIDYEHIDVVVHPQSIIHSMVEFHDGAVMAQLGLPDMRLPIQYALTYPERVKAAFPKLNFAQLAALSFENPDMMTFPALKYAYQAGKNGGTLPCVFNAANEVAVHAFLKGNLPFLAISELVYEAITKHKVIASPTLTDLNHADAWARQYIGEILKSEKIFK</sequence>
<protein>
    <recommendedName>
        <fullName evidence="9">1-deoxy-D-xylulose 5-phosphate reductoisomerase</fullName>
        <shortName evidence="9">DXP reductoisomerase</shortName>
        <ecNumber evidence="9">1.1.1.267</ecNumber>
    </recommendedName>
    <alternativeName>
        <fullName evidence="9">1-deoxyxylulose-5-phosphate reductoisomerase</fullName>
    </alternativeName>
    <alternativeName>
        <fullName evidence="9">2-C-methyl-D-erythritol 4-phosphate synthase</fullName>
    </alternativeName>
</protein>
<dbReference type="EMBL" id="FNHB01000001">
    <property type="protein sequence ID" value="SDL72983.1"/>
    <property type="molecule type" value="Genomic_DNA"/>
</dbReference>
<organism evidence="13 14">
    <name type="scientific">Dendrosporobacter quercicolus</name>
    <dbReference type="NCBI Taxonomy" id="146817"/>
    <lineage>
        <taxon>Bacteria</taxon>
        <taxon>Bacillati</taxon>
        <taxon>Bacillota</taxon>
        <taxon>Negativicutes</taxon>
        <taxon>Selenomonadales</taxon>
        <taxon>Sporomusaceae</taxon>
        <taxon>Dendrosporobacter</taxon>
    </lineage>
</organism>
<dbReference type="GO" id="GO:0030604">
    <property type="term" value="F:1-deoxy-D-xylulose-5-phosphate reductoisomerase activity"/>
    <property type="evidence" value="ECO:0007669"/>
    <property type="project" value="UniProtKB-UniRule"/>
</dbReference>
<keyword evidence="4 9" id="KW-0521">NADP</keyword>
<dbReference type="GO" id="GO:0030145">
    <property type="term" value="F:manganese ion binding"/>
    <property type="evidence" value="ECO:0007669"/>
    <property type="project" value="TreeGrafter"/>
</dbReference>
<comment type="similarity">
    <text evidence="2 9">Belongs to the DXR family.</text>
</comment>
<feature type="binding site" evidence="9">
    <location>
        <position position="149"/>
    </location>
    <ligand>
        <name>1-deoxy-D-xylulose 5-phosphate</name>
        <dbReference type="ChEBI" id="CHEBI:57792"/>
    </ligand>
</feature>
<feature type="domain" description="1-deoxy-D-xylulose 5-phosphate reductoisomerase N-terminal" evidence="10">
    <location>
        <begin position="4"/>
        <end position="129"/>
    </location>
</feature>
<feature type="binding site" evidence="9">
    <location>
        <position position="202"/>
    </location>
    <ligand>
        <name>NADPH</name>
        <dbReference type="ChEBI" id="CHEBI:57783"/>
    </ligand>
</feature>
<feature type="binding site" evidence="9">
    <location>
        <position position="209"/>
    </location>
    <ligand>
        <name>1-deoxy-D-xylulose 5-phosphate</name>
        <dbReference type="ChEBI" id="CHEBI:57792"/>
    </ligand>
</feature>
<feature type="binding site" evidence="9">
    <location>
        <position position="149"/>
    </location>
    <ligand>
        <name>Mn(2+)</name>
        <dbReference type="ChEBI" id="CHEBI:29035"/>
    </ligand>
</feature>
<evidence type="ECO:0000256" key="1">
    <source>
        <dbReference type="ARBA" id="ARBA00005094"/>
    </source>
</evidence>
<accession>A0A1G9MFV3</accession>
<dbReference type="Gene3D" id="3.40.50.720">
    <property type="entry name" value="NAD(P)-binding Rossmann-like Domain"/>
    <property type="match status" value="1"/>
</dbReference>
<feature type="binding site" evidence="9">
    <location>
        <position position="218"/>
    </location>
    <ligand>
        <name>1-deoxy-D-xylulose 5-phosphate</name>
        <dbReference type="ChEBI" id="CHEBI:57792"/>
    </ligand>
</feature>
<dbReference type="PANTHER" id="PTHR30525">
    <property type="entry name" value="1-DEOXY-D-XYLULOSE 5-PHOSPHATE REDUCTOISOMERASE"/>
    <property type="match status" value="1"/>
</dbReference>
<evidence type="ECO:0000256" key="7">
    <source>
        <dbReference type="ARBA" id="ARBA00023229"/>
    </source>
</evidence>
<feature type="binding site" evidence="9">
    <location>
        <position position="215"/>
    </location>
    <ligand>
        <name>1-deoxy-D-xylulose 5-phosphate</name>
        <dbReference type="ChEBI" id="CHEBI:57792"/>
    </ligand>
</feature>
<comment type="caution">
    <text evidence="9">Lacks conserved residue(s) required for the propagation of feature annotation.</text>
</comment>
<feature type="binding site" evidence="9">
    <location>
        <position position="196"/>
    </location>
    <ligand>
        <name>1-deoxy-D-xylulose 5-phosphate</name>
        <dbReference type="ChEBI" id="CHEBI:57792"/>
    </ligand>
</feature>
<dbReference type="Gene3D" id="1.10.1740.10">
    <property type="match status" value="1"/>
</dbReference>
<keyword evidence="7 9" id="KW-0414">Isoprene biosynthesis</keyword>
<dbReference type="PIRSF" id="PIRSF006205">
    <property type="entry name" value="Dxp_reductismrs"/>
    <property type="match status" value="1"/>
</dbReference>
<evidence type="ECO:0000259" key="10">
    <source>
        <dbReference type="Pfam" id="PF02670"/>
    </source>
</evidence>
<dbReference type="InterPro" id="IPR036291">
    <property type="entry name" value="NAD(P)-bd_dom_sf"/>
</dbReference>
<dbReference type="InterPro" id="IPR026877">
    <property type="entry name" value="DXPR_C"/>
</dbReference>
<dbReference type="HAMAP" id="MF_00183">
    <property type="entry name" value="DXP_reductoisom"/>
    <property type="match status" value="1"/>
</dbReference>
<dbReference type="Pfam" id="PF08436">
    <property type="entry name" value="DXP_redisom_C"/>
    <property type="match status" value="1"/>
</dbReference>
<feature type="binding site" evidence="9">
    <location>
        <position position="218"/>
    </location>
    <ligand>
        <name>Mn(2+)</name>
        <dbReference type="ChEBI" id="CHEBI:29035"/>
    </ligand>
</feature>
<dbReference type="GO" id="GO:0070402">
    <property type="term" value="F:NADPH binding"/>
    <property type="evidence" value="ECO:0007669"/>
    <property type="project" value="InterPro"/>
</dbReference>
<evidence type="ECO:0000256" key="5">
    <source>
        <dbReference type="ARBA" id="ARBA00023002"/>
    </source>
</evidence>
<dbReference type="OrthoDB" id="9806546at2"/>
<keyword evidence="3 9" id="KW-0479">Metal-binding</keyword>
<evidence type="ECO:0000259" key="12">
    <source>
        <dbReference type="Pfam" id="PF13288"/>
    </source>
</evidence>
<comment type="pathway">
    <text evidence="1 9">Isoprenoid biosynthesis; isopentenyl diphosphate biosynthesis via DXP pathway; isopentenyl diphosphate from 1-deoxy-D-xylulose 5-phosphate: step 1/6.</text>
</comment>
<dbReference type="GO" id="GO:0016853">
    <property type="term" value="F:isomerase activity"/>
    <property type="evidence" value="ECO:0007669"/>
    <property type="project" value="UniProtKB-KW"/>
</dbReference>
<feature type="binding site" evidence="9">
    <location>
        <position position="123"/>
    </location>
    <ligand>
        <name>NADPH</name>
        <dbReference type="ChEBI" id="CHEBI:57783"/>
    </ligand>
</feature>
<keyword evidence="13" id="KW-0413">Isomerase</keyword>
<dbReference type="Pfam" id="PF13288">
    <property type="entry name" value="DXPR_C"/>
    <property type="match status" value="1"/>
</dbReference>
<comment type="function">
    <text evidence="9">Catalyzes the NADPH-dependent rearrangement and reduction of 1-deoxy-D-xylulose-5-phosphate (DXP) to 2-C-methyl-D-erythritol 4-phosphate (MEP).</text>
</comment>
<keyword evidence="6 9" id="KW-0464">Manganese</keyword>
<evidence type="ECO:0000313" key="14">
    <source>
        <dbReference type="Proteomes" id="UP000214880"/>
    </source>
</evidence>
<dbReference type="RefSeq" id="WP_092068255.1">
    <property type="nucleotide sequence ID" value="NZ_FNHB01000001.1"/>
</dbReference>
<feature type="binding site" evidence="9">
    <location>
        <position position="122"/>
    </location>
    <ligand>
        <name>1-deoxy-D-xylulose 5-phosphate</name>
        <dbReference type="ChEBI" id="CHEBI:57792"/>
    </ligand>
</feature>
<evidence type="ECO:0000256" key="9">
    <source>
        <dbReference type="HAMAP-Rule" id="MF_00183"/>
    </source>
</evidence>
<keyword evidence="14" id="KW-1185">Reference proteome</keyword>
<dbReference type="STRING" id="146817.SAMN04488502_101674"/>
<dbReference type="Pfam" id="PF02670">
    <property type="entry name" value="DXP_reductoisom"/>
    <property type="match status" value="1"/>
</dbReference>
<evidence type="ECO:0000256" key="8">
    <source>
        <dbReference type="ARBA" id="ARBA00048543"/>
    </source>
</evidence>
<dbReference type="AlphaFoldDB" id="A0A1G9MFV3"/>
<comment type="catalytic activity">
    <reaction evidence="8">
        <text>2-C-methyl-D-erythritol 4-phosphate + NADP(+) = 1-deoxy-D-xylulose 5-phosphate + NADPH + H(+)</text>
        <dbReference type="Rhea" id="RHEA:13717"/>
        <dbReference type="ChEBI" id="CHEBI:15378"/>
        <dbReference type="ChEBI" id="CHEBI:57783"/>
        <dbReference type="ChEBI" id="CHEBI:57792"/>
        <dbReference type="ChEBI" id="CHEBI:58262"/>
        <dbReference type="ChEBI" id="CHEBI:58349"/>
        <dbReference type="EC" id="1.1.1.267"/>
    </reaction>
    <physiologicalReaction direction="right-to-left" evidence="8">
        <dbReference type="Rhea" id="RHEA:13719"/>
    </physiologicalReaction>
</comment>
<name>A0A1G9MFV3_9FIRM</name>
<reference evidence="13 14" key="1">
    <citation type="submission" date="2016-10" db="EMBL/GenBank/DDBJ databases">
        <authorList>
            <person name="de Groot N.N."/>
        </authorList>
    </citation>
    <scope>NUCLEOTIDE SEQUENCE [LARGE SCALE GENOMIC DNA]</scope>
    <source>
        <strain evidence="13 14">DSM 1736</strain>
    </source>
</reference>
<feature type="binding site" evidence="9">
    <location>
        <position position="13"/>
    </location>
    <ligand>
        <name>NADPH</name>
        <dbReference type="ChEBI" id="CHEBI:57783"/>
    </ligand>
</feature>
<feature type="binding site" evidence="9">
    <location>
        <position position="38"/>
    </location>
    <ligand>
        <name>NADPH</name>
        <dbReference type="ChEBI" id="CHEBI:57783"/>
    </ligand>
</feature>
<dbReference type="InterPro" id="IPR013644">
    <property type="entry name" value="DXP_reductoisomerase_C"/>
</dbReference>
<feature type="binding site" evidence="9">
    <location>
        <position position="173"/>
    </location>
    <ligand>
        <name>1-deoxy-D-xylulose 5-phosphate</name>
        <dbReference type="ChEBI" id="CHEBI:57792"/>
    </ligand>
</feature>
<proteinExistence type="inferred from homology"/>
<feature type="binding site" evidence="9">
    <location>
        <position position="148"/>
    </location>
    <ligand>
        <name>1-deoxy-D-xylulose 5-phosphate</name>
        <dbReference type="ChEBI" id="CHEBI:57792"/>
    </ligand>
</feature>
<dbReference type="Proteomes" id="UP000214880">
    <property type="component" value="Unassembled WGS sequence"/>
</dbReference>
<feature type="domain" description="1-deoxy-D-xylulose 5-phosphate reductoisomerase C-terminal" evidence="11">
    <location>
        <begin position="143"/>
        <end position="226"/>
    </location>
</feature>
<dbReference type="InterPro" id="IPR036169">
    <property type="entry name" value="DXPR_C_sf"/>
</dbReference>
<dbReference type="InterPro" id="IPR003821">
    <property type="entry name" value="DXP_reductoisomerase"/>
</dbReference>
<dbReference type="UniPathway" id="UPA00056">
    <property type="reaction ID" value="UER00092"/>
</dbReference>
<dbReference type="SUPFAM" id="SSF55347">
    <property type="entry name" value="Glyceraldehyde-3-phosphate dehydrogenase-like, C-terminal domain"/>
    <property type="match status" value="1"/>
</dbReference>
<dbReference type="SUPFAM" id="SSF51735">
    <property type="entry name" value="NAD(P)-binding Rossmann-fold domains"/>
    <property type="match status" value="1"/>
</dbReference>
<evidence type="ECO:0000256" key="3">
    <source>
        <dbReference type="ARBA" id="ARBA00022723"/>
    </source>
</evidence>
<evidence type="ECO:0000256" key="2">
    <source>
        <dbReference type="ARBA" id="ARBA00006825"/>
    </source>
</evidence>
<evidence type="ECO:0000259" key="11">
    <source>
        <dbReference type="Pfam" id="PF08436"/>
    </source>
</evidence>
<keyword evidence="9" id="KW-0460">Magnesium</keyword>